<dbReference type="PROSITE" id="PS00141">
    <property type="entry name" value="ASP_PROTEASE"/>
    <property type="match status" value="1"/>
</dbReference>
<dbReference type="Gene3D" id="2.40.70.10">
    <property type="entry name" value="Acid Proteases"/>
    <property type="match status" value="1"/>
</dbReference>
<keyword evidence="2" id="KW-0378">Hydrolase</keyword>
<keyword evidence="2" id="KW-0645">Protease</keyword>
<feature type="region of interest" description="Disordered" evidence="1">
    <location>
        <begin position="1"/>
        <end position="29"/>
    </location>
</feature>
<feature type="compositionally biased region" description="Acidic residues" evidence="1">
    <location>
        <begin position="292"/>
        <end position="307"/>
    </location>
</feature>
<feature type="region of interest" description="Disordered" evidence="1">
    <location>
        <begin position="284"/>
        <end position="308"/>
    </location>
</feature>
<evidence type="ECO:0000256" key="1">
    <source>
        <dbReference type="SAM" id="MobiDB-lite"/>
    </source>
</evidence>
<proteinExistence type="predicted"/>
<sequence>MPMRRPPRVMQLAATPAEPEAPSTEGHIPKTLEDAIVRLMQLTRMQTASETTPSAPRYANPTPTSRRTTTETVPQESTDVAMESSSRSKRDQDEDPDDLFDVDAGLTMQSPLLRLALVKDASEEKARAWFNRLKSASRRDGMTGDEVCALFGDLMAGPARQWYLQLKKSTRTSWTELTDQFRVQYCGKGVSRVSRYYHASKHVDETPLEYLYRLNVAGMRAKIHYSDGTPEEKREHVELFINTLGAQEQELASRLTLMEVPGTATLEKKLRARAVHAAQIATDDYDSGREGDSDDYQICDQDRDDEERDKMVVTGHALQPGNARRDFETAIRFTDEYARETPLSAIDLQPGERRGYWKQYAPDKWYKQAKIHGKLNNRKAVLLLDTGAEVSILDTTFAREVGCQIDTSVTQDCVGISETYFTVGKTCVKVTLAGNMIYYMALWVGDLVGQNVIFGMNFMVPAGVRIDTADGTACLLDEICIQMIGRRPLYGSKMRPVTVPSLIRVAAGQTFNVSLRPEKNAPRLWVTSVIRAPVGRHMCLRVTNITEKSVVLDAHTTVG</sequence>
<dbReference type="OrthoDB" id="115314at2759"/>
<feature type="region of interest" description="Disordered" evidence="1">
    <location>
        <begin position="46"/>
        <end position="98"/>
    </location>
</feature>
<feature type="compositionally biased region" description="Low complexity" evidence="1">
    <location>
        <begin position="13"/>
        <end position="25"/>
    </location>
</feature>
<keyword evidence="3" id="KW-1185">Reference proteome</keyword>
<name>A0A225V1N5_9STRA</name>
<organism evidence="2 3">
    <name type="scientific">Phytophthora megakarya</name>
    <dbReference type="NCBI Taxonomy" id="4795"/>
    <lineage>
        <taxon>Eukaryota</taxon>
        <taxon>Sar</taxon>
        <taxon>Stramenopiles</taxon>
        <taxon>Oomycota</taxon>
        <taxon>Peronosporomycetes</taxon>
        <taxon>Peronosporales</taxon>
        <taxon>Peronosporaceae</taxon>
        <taxon>Phytophthora</taxon>
    </lineage>
</organism>
<gene>
    <name evidence="2" type="ORF">PHMEG_00029189</name>
</gene>
<dbReference type="EMBL" id="NBNE01008197">
    <property type="protein sequence ID" value="OWY99755.1"/>
    <property type="molecule type" value="Genomic_DNA"/>
</dbReference>
<accession>A0A225V1N5</accession>
<feature type="compositionally biased region" description="Low complexity" evidence="1">
    <location>
        <begin position="61"/>
        <end position="72"/>
    </location>
</feature>
<dbReference type="InterPro" id="IPR021109">
    <property type="entry name" value="Peptidase_aspartic_dom_sf"/>
</dbReference>
<dbReference type="AlphaFoldDB" id="A0A225V1N5"/>
<comment type="caution">
    <text evidence="2">The sequence shown here is derived from an EMBL/GenBank/DDBJ whole genome shotgun (WGS) entry which is preliminary data.</text>
</comment>
<reference evidence="3" key="1">
    <citation type="submission" date="2017-03" db="EMBL/GenBank/DDBJ databases">
        <title>Phytopthora megakarya and P. palmivora, two closely related causual agents of cacao black pod achieved similar genome size and gene model numbers by different mechanisms.</title>
        <authorList>
            <person name="Ali S."/>
            <person name="Shao J."/>
            <person name="Larry D.J."/>
            <person name="Kronmiller B."/>
            <person name="Shen D."/>
            <person name="Strem M.D."/>
            <person name="Melnick R.L."/>
            <person name="Guiltinan M.J."/>
            <person name="Tyler B.M."/>
            <person name="Meinhardt L.W."/>
            <person name="Bailey B.A."/>
        </authorList>
    </citation>
    <scope>NUCLEOTIDE SEQUENCE [LARGE SCALE GENOMIC DNA]</scope>
    <source>
        <strain evidence="3">zdho120</strain>
    </source>
</reference>
<dbReference type="SUPFAM" id="SSF50630">
    <property type="entry name" value="Acid proteases"/>
    <property type="match status" value="1"/>
</dbReference>
<dbReference type="GO" id="GO:0004190">
    <property type="term" value="F:aspartic-type endopeptidase activity"/>
    <property type="evidence" value="ECO:0007669"/>
    <property type="project" value="InterPro"/>
</dbReference>
<dbReference type="GO" id="GO:0006508">
    <property type="term" value="P:proteolysis"/>
    <property type="evidence" value="ECO:0007669"/>
    <property type="project" value="UniProtKB-KW"/>
</dbReference>
<dbReference type="Pfam" id="PF13650">
    <property type="entry name" value="Asp_protease_2"/>
    <property type="match status" value="1"/>
</dbReference>
<dbReference type="Proteomes" id="UP000198211">
    <property type="component" value="Unassembled WGS sequence"/>
</dbReference>
<evidence type="ECO:0000313" key="3">
    <source>
        <dbReference type="Proteomes" id="UP000198211"/>
    </source>
</evidence>
<evidence type="ECO:0000313" key="2">
    <source>
        <dbReference type="EMBL" id="OWY99755.1"/>
    </source>
</evidence>
<protein>
    <submittedName>
        <fullName evidence="2">Eukaryotic/viral aspartic protease</fullName>
    </submittedName>
</protein>
<dbReference type="CDD" id="cd00303">
    <property type="entry name" value="retropepsin_like"/>
    <property type="match status" value="1"/>
</dbReference>
<dbReference type="InterPro" id="IPR001969">
    <property type="entry name" value="Aspartic_peptidase_AS"/>
</dbReference>